<dbReference type="InterPro" id="IPR011110">
    <property type="entry name" value="Reg_prop"/>
</dbReference>
<dbReference type="InterPro" id="IPR015943">
    <property type="entry name" value="WD40/YVTN_repeat-like_dom_sf"/>
</dbReference>
<sequence>RIWFGTDRGLMLYDPKAEKLTPLDTLSALSYVIDMISDKQGNLLVGTLEGVKVINPRETAIRTIDVHLEKLIEGIGWHISVIRDEQYLWMGMFRAGLIRYNLENDQFINYQADGQPGSINSNYVTKILRDRAGRIWFTAGWDGSLYRINEDNNSFEHYQPGDSHYITQGSEGYFWILGRERISRFDPITLDTKHIRLKKPLPVEQLSSQLVFIPFIRDKEGIFWFAQQDGGLYRIDPESWDWTHYNYNKNNPNGLPDPHVKSLFCDSRGTIWLSTWVGLS</sequence>
<accession>X1B8V0</accession>
<gene>
    <name evidence="1" type="ORF">S01H4_46458</name>
</gene>
<dbReference type="Gene3D" id="2.130.10.10">
    <property type="entry name" value="YVTN repeat-like/Quinoprotein amine dehydrogenase"/>
    <property type="match status" value="1"/>
</dbReference>
<dbReference type="SUPFAM" id="SSF63829">
    <property type="entry name" value="Calcium-dependent phosphotriesterase"/>
    <property type="match status" value="2"/>
</dbReference>
<evidence type="ECO:0000313" key="1">
    <source>
        <dbReference type="EMBL" id="GAG91510.1"/>
    </source>
</evidence>
<dbReference type="Pfam" id="PF07494">
    <property type="entry name" value="Reg_prop"/>
    <property type="match status" value="2"/>
</dbReference>
<dbReference type="EMBL" id="BART01025963">
    <property type="protein sequence ID" value="GAG91510.1"/>
    <property type="molecule type" value="Genomic_DNA"/>
</dbReference>
<dbReference type="AlphaFoldDB" id="X1B8V0"/>
<comment type="caution">
    <text evidence="1">The sequence shown here is derived from an EMBL/GenBank/DDBJ whole genome shotgun (WGS) entry which is preliminary data.</text>
</comment>
<feature type="non-terminal residue" evidence="1">
    <location>
        <position position="1"/>
    </location>
</feature>
<reference evidence="1" key="1">
    <citation type="journal article" date="2014" name="Front. Microbiol.">
        <title>High frequency of phylogenetically diverse reductive dehalogenase-homologous genes in deep subseafloor sedimentary metagenomes.</title>
        <authorList>
            <person name="Kawai M."/>
            <person name="Futagami T."/>
            <person name="Toyoda A."/>
            <person name="Takaki Y."/>
            <person name="Nishi S."/>
            <person name="Hori S."/>
            <person name="Arai W."/>
            <person name="Tsubouchi T."/>
            <person name="Morono Y."/>
            <person name="Uchiyama I."/>
            <person name="Ito T."/>
            <person name="Fujiyama A."/>
            <person name="Inagaki F."/>
            <person name="Takami H."/>
        </authorList>
    </citation>
    <scope>NUCLEOTIDE SEQUENCE</scope>
    <source>
        <strain evidence="1">Expedition CK06-06</strain>
    </source>
</reference>
<proteinExistence type="predicted"/>
<evidence type="ECO:0008006" key="2">
    <source>
        <dbReference type="Google" id="ProtNLM"/>
    </source>
</evidence>
<organism evidence="1">
    <name type="scientific">marine sediment metagenome</name>
    <dbReference type="NCBI Taxonomy" id="412755"/>
    <lineage>
        <taxon>unclassified sequences</taxon>
        <taxon>metagenomes</taxon>
        <taxon>ecological metagenomes</taxon>
    </lineage>
</organism>
<feature type="non-terminal residue" evidence="1">
    <location>
        <position position="280"/>
    </location>
</feature>
<name>X1B8V0_9ZZZZ</name>
<protein>
    <recommendedName>
        <fullName evidence="2">Two component regulator three Y domain-containing protein</fullName>
    </recommendedName>
</protein>